<dbReference type="InterPro" id="IPR029058">
    <property type="entry name" value="AB_hydrolase_fold"/>
</dbReference>
<evidence type="ECO:0000256" key="1">
    <source>
        <dbReference type="SAM" id="SignalP"/>
    </source>
</evidence>
<proteinExistence type="predicted"/>
<protein>
    <submittedName>
        <fullName evidence="3">Alpha/beta hydrolase</fullName>
    </submittedName>
</protein>
<dbReference type="AlphaFoldDB" id="A0A943EDN9"/>
<dbReference type="InterPro" id="IPR049492">
    <property type="entry name" value="BD-FAE-like_dom"/>
</dbReference>
<dbReference type="Proteomes" id="UP000754226">
    <property type="component" value="Unassembled WGS sequence"/>
</dbReference>
<gene>
    <name evidence="3" type="ORF">KHX13_04060</name>
</gene>
<dbReference type="GO" id="GO:0016787">
    <property type="term" value="F:hydrolase activity"/>
    <property type="evidence" value="ECO:0007669"/>
    <property type="project" value="UniProtKB-KW"/>
</dbReference>
<sequence length="528" mass="57672">MTVMISKKIVLLGGLSLLIGTASVAAAKEAIASEQITPAVLTAQKLPDTKDQRYDLTFIPKPDRKETLTVNGKAVPFYAYENRVYVSHPKAAESESLTLYIPAAYLEGGRINGYSAKTAPIFMPNGVGGYMPGEIQAPSETNHEGTGPNAVLYALSRGYVVAAPAIRGRTTTNSENTYVGKAPALIVDYKAAVRYLRHNRDRLPAGNTQRIIANGTSAGGALSALLGATGNSDAYEPYLKEIGAAKERDDIFAASVYCPITDLSHADMAYEWIFSDVNTYFQQQGSTRAVRGDCSLYAPQESLTEHSMTETEQAISKELKAAYPAYINTLELETKEFGKLLLDAEGNGSFKDYIKGLYIASAQKAQDQGVDVSKTDWIQISDGKVADMDLSLYALLATRLKAAPAFDKLDSSTPENDEFGTLDGTPRHFTRFSMDHRTDLHSLVPDKEARLINPIAFLQEKEGKTAPHWRIRHGSLDRDTVLAIPAELALLLQKRGKDVNFEVAWGKGHAGDYDLPELFDWLDGICRS</sequence>
<name>A0A943EDN9_9FIRM</name>
<evidence type="ECO:0000313" key="4">
    <source>
        <dbReference type="Proteomes" id="UP000754226"/>
    </source>
</evidence>
<evidence type="ECO:0000259" key="2">
    <source>
        <dbReference type="Pfam" id="PF20434"/>
    </source>
</evidence>
<dbReference type="Gene3D" id="3.40.50.1820">
    <property type="entry name" value="alpha/beta hydrolase"/>
    <property type="match status" value="1"/>
</dbReference>
<organism evidence="3 4">
    <name type="scientific">Acidaminococcus intestini</name>
    <dbReference type="NCBI Taxonomy" id="187327"/>
    <lineage>
        <taxon>Bacteria</taxon>
        <taxon>Bacillati</taxon>
        <taxon>Bacillota</taxon>
        <taxon>Negativicutes</taxon>
        <taxon>Acidaminococcales</taxon>
        <taxon>Acidaminococcaceae</taxon>
        <taxon>Acidaminococcus</taxon>
    </lineage>
</organism>
<feature type="chain" id="PRO_5037842483" evidence="1">
    <location>
        <begin position="28"/>
        <end position="528"/>
    </location>
</feature>
<comment type="caution">
    <text evidence="3">The sequence shown here is derived from an EMBL/GenBank/DDBJ whole genome shotgun (WGS) entry which is preliminary data.</text>
</comment>
<evidence type="ECO:0000313" key="3">
    <source>
        <dbReference type="EMBL" id="MBS5519498.1"/>
    </source>
</evidence>
<dbReference type="EMBL" id="JAGZCZ010000004">
    <property type="protein sequence ID" value="MBS5519498.1"/>
    <property type="molecule type" value="Genomic_DNA"/>
</dbReference>
<accession>A0A943EDN9</accession>
<feature type="signal peptide" evidence="1">
    <location>
        <begin position="1"/>
        <end position="27"/>
    </location>
</feature>
<feature type="domain" description="BD-FAE-like" evidence="2">
    <location>
        <begin position="142"/>
        <end position="266"/>
    </location>
</feature>
<dbReference type="SUPFAM" id="SSF53474">
    <property type="entry name" value="alpha/beta-Hydrolases"/>
    <property type="match status" value="1"/>
</dbReference>
<keyword evidence="3" id="KW-0378">Hydrolase</keyword>
<dbReference type="Pfam" id="PF20434">
    <property type="entry name" value="BD-FAE"/>
    <property type="match status" value="1"/>
</dbReference>
<reference evidence="3" key="1">
    <citation type="submission" date="2021-02" db="EMBL/GenBank/DDBJ databases">
        <title>Infant gut strain persistence is associated with maternal origin, phylogeny, and functional potential including surface adhesion and iron acquisition.</title>
        <authorList>
            <person name="Lou Y.C."/>
        </authorList>
    </citation>
    <scope>NUCLEOTIDE SEQUENCE</scope>
    <source>
        <strain evidence="3">L3_106_000M1_dasL3_106_000M1_concoct_15</strain>
    </source>
</reference>
<dbReference type="InterPro" id="IPR048124">
    <property type="entry name" value="Tannase_B"/>
</dbReference>
<keyword evidence="1" id="KW-0732">Signal</keyword>
<dbReference type="NCBIfam" id="NF041556">
    <property type="entry name" value="tannase_B"/>
    <property type="match status" value="1"/>
</dbReference>